<proteinExistence type="predicted"/>
<keyword evidence="2" id="KW-1185">Reference proteome</keyword>
<reference evidence="1" key="1">
    <citation type="submission" date="2023-04" db="EMBL/GenBank/DDBJ databases">
        <title>Ambrosiozyma monospora NBRC 10751.</title>
        <authorList>
            <person name="Ichikawa N."/>
            <person name="Sato H."/>
            <person name="Tonouchi N."/>
        </authorList>
    </citation>
    <scope>NUCLEOTIDE SEQUENCE</scope>
    <source>
        <strain evidence="1">NBRC 10751</strain>
    </source>
</reference>
<dbReference type="EMBL" id="BSXS01005409">
    <property type="protein sequence ID" value="GME84327.1"/>
    <property type="molecule type" value="Genomic_DNA"/>
</dbReference>
<sequence length="604" mass="68953">MAGMVKKQPLRVLSPVNASHDLNVRMHKRSKSTPLSSINSNKLSHRRSQQLLPKGDSTNIEVVVRVRGLLEREKEHQHECLAHTPVDGDYHKISLVPKESSAQSKKYREPKLFEFDRCYNSFDDTSACYASQFNVFKNTGEKMVNNTLEGFNSCILAYGQTGSGKTYTMMGSKSNPGLIPLVCKDLLNKLNKMTDTKHELTLSFFEIYQETAYDLLNDQKNQKLRVREGTDKIPFLENLSEYPIAGTDDAQRWINKGINHRTTAVTNLNTESSRSHSILTLKLVQEKFNPENSSIVKLTSNLRLVDLAGSEKSIATDGLDAKRLKEGNKINKSLTTLGRVLTLLSENSHSKNNVLIPYRESMLTWLLKDNIGGNSKTTMVACISPTDFDESLSTLRFATITSKICNHAILNEESQTDLNDVIEKYEIEKQDLLEHIKNLESFKSEMEDSVANLSVNENDFEELQNEISEKKDTIRKLNNYVSWQNKYIETISFQSKIKEGKLKKNFDNLKNAQEKLLTDYVVQQQKNAVNDKLENEFLEKLTNDKDLQFTTVQKIDELILQVEDLSILKHLNNVQDDLDEIANLPIMSSDDESDSDYWWDEKDD</sequence>
<evidence type="ECO:0000313" key="1">
    <source>
        <dbReference type="EMBL" id="GME84327.1"/>
    </source>
</evidence>
<dbReference type="Proteomes" id="UP001165064">
    <property type="component" value="Unassembled WGS sequence"/>
</dbReference>
<name>A0ACB5TAA9_AMBMO</name>
<accession>A0ACB5TAA9</accession>
<evidence type="ECO:0000313" key="2">
    <source>
        <dbReference type="Proteomes" id="UP001165064"/>
    </source>
</evidence>
<gene>
    <name evidence="1" type="ORF">Amon02_000676100</name>
</gene>
<comment type="caution">
    <text evidence="1">The sequence shown here is derived from an EMBL/GenBank/DDBJ whole genome shotgun (WGS) entry which is preliminary data.</text>
</comment>
<organism evidence="1 2">
    <name type="scientific">Ambrosiozyma monospora</name>
    <name type="common">Yeast</name>
    <name type="synonym">Endomycopsis monosporus</name>
    <dbReference type="NCBI Taxonomy" id="43982"/>
    <lineage>
        <taxon>Eukaryota</taxon>
        <taxon>Fungi</taxon>
        <taxon>Dikarya</taxon>
        <taxon>Ascomycota</taxon>
        <taxon>Saccharomycotina</taxon>
        <taxon>Pichiomycetes</taxon>
        <taxon>Pichiales</taxon>
        <taxon>Pichiaceae</taxon>
        <taxon>Ambrosiozyma</taxon>
    </lineage>
</organism>
<protein>
    <submittedName>
        <fullName evidence="1">Unnamed protein product</fullName>
    </submittedName>
</protein>